<feature type="domain" description="Insertion element IS402-like" evidence="2">
    <location>
        <begin position="11"/>
        <end position="80"/>
    </location>
</feature>
<dbReference type="Pfam" id="PF13340">
    <property type="entry name" value="DUF4096"/>
    <property type="match status" value="1"/>
</dbReference>
<proteinExistence type="predicted"/>
<dbReference type="PANTHER" id="PTHR30007">
    <property type="entry name" value="PHP DOMAIN PROTEIN"/>
    <property type="match status" value="1"/>
</dbReference>
<dbReference type="PANTHER" id="PTHR30007:SF0">
    <property type="entry name" value="TRANSPOSASE"/>
    <property type="match status" value="1"/>
</dbReference>
<dbReference type="GO" id="GO:0003677">
    <property type="term" value="F:DNA binding"/>
    <property type="evidence" value="ECO:0007669"/>
    <property type="project" value="InterPro"/>
</dbReference>
<evidence type="ECO:0000313" key="3">
    <source>
        <dbReference type="EMBL" id="RNA62849.1"/>
    </source>
</evidence>
<dbReference type="EMBL" id="QWIU01000002">
    <property type="protein sequence ID" value="RNA62849.1"/>
    <property type="molecule type" value="Genomic_DNA"/>
</dbReference>
<sequence length="267" mass="31485">MSKDKLEKWILPHLSRGKRGFSTRYDLGKIFKLIIKRLKTGCQWRELSLKEYFSKESISWQLIYYYFNKWCKDGSFRRIWISLLRNHKKKLDLSSVQMDGSHTRSRTGGESVGYQGRKSSKTSNCIFLCDNQGQMLSMGKPISGEHHDLYDIEETLEDILGLLNDANIECKGLFLNADSGFDSKNFRDLLDQKEIIGNIKKNPRNGDTKHERYFDNQLYKRRFKIEKANAWLDSFKALLIRFETLNITWTNLHYLAFSILFLRKIKV</sequence>
<dbReference type="InterPro" id="IPR025161">
    <property type="entry name" value="IS402-like_dom"/>
</dbReference>
<dbReference type="Pfam" id="PF01609">
    <property type="entry name" value="DDE_Tnp_1"/>
    <property type="match status" value="1"/>
</dbReference>
<evidence type="ECO:0000313" key="4">
    <source>
        <dbReference type="Proteomes" id="UP000278775"/>
    </source>
</evidence>
<accession>A0A3M7TJL7</accession>
<name>A0A3M7TJL7_9FLAO</name>
<comment type="caution">
    <text evidence="3">The sequence shown here is derived from an EMBL/GenBank/DDBJ whole genome shotgun (WGS) entry which is preliminary data.</text>
</comment>
<gene>
    <name evidence="3" type="ORF">D1631_13355</name>
</gene>
<protein>
    <submittedName>
        <fullName evidence="3">Transposase</fullName>
    </submittedName>
</protein>
<dbReference type="InterPro" id="IPR002559">
    <property type="entry name" value="Transposase_11"/>
</dbReference>
<dbReference type="GO" id="GO:0004803">
    <property type="term" value="F:transposase activity"/>
    <property type="evidence" value="ECO:0007669"/>
    <property type="project" value="InterPro"/>
</dbReference>
<organism evidence="3 4">
    <name type="scientific">Chryseobacterium nematophagum</name>
    <dbReference type="NCBI Taxonomy" id="2305228"/>
    <lineage>
        <taxon>Bacteria</taxon>
        <taxon>Pseudomonadati</taxon>
        <taxon>Bacteroidota</taxon>
        <taxon>Flavobacteriia</taxon>
        <taxon>Flavobacteriales</taxon>
        <taxon>Weeksellaceae</taxon>
        <taxon>Chryseobacterium group</taxon>
        <taxon>Chryseobacterium</taxon>
    </lineage>
</organism>
<feature type="domain" description="Transposase IS4-like" evidence="1">
    <location>
        <begin position="102"/>
        <end position="260"/>
    </location>
</feature>
<evidence type="ECO:0000259" key="2">
    <source>
        <dbReference type="Pfam" id="PF13340"/>
    </source>
</evidence>
<dbReference type="OrthoDB" id="1270539at2"/>
<evidence type="ECO:0000259" key="1">
    <source>
        <dbReference type="Pfam" id="PF01609"/>
    </source>
</evidence>
<dbReference type="Proteomes" id="UP000278775">
    <property type="component" value="Unassembled WGS sequence"/>
</dbReference>
<reference evidence="3 4" key="1">
    <citation type="submission" date="2018-08" db="EMBL/GenBank/DDBJ databases">
        <title>Chryseobacterium nematophagum: a novel matrix digesting pathogen of nematodes.</title>
        <authorList>
            <person name="Page A."/>
            <person name="Roberts M."/>
            <person name="Felix M.-A."/>
            <person name="Weir W."/>
        </authorList>
    </citation>
    <scope>NUCLEOTIDE SEQUENCE [LARGE SCALE GENOMIC DNA]</scope>
    <source>
        <strain evidence="3 4">JUb129</strain>
    </source>
</reference>
<dbReference type="AlphaFoldDB" id="A0A3M7TJL7"/>
<dbReference type="GO" id="GO:0006313">
    <property type="term" value="P:DNA transposition"/>
    <property type="evidence" value="ECO:0007669"/>
    <property type="project" value="InterPro"/>
</dbReference>